<sequence>MSMVGECLHDIQDNSLKHRALAHECEVAQQRTSSTCRPEFRRCYISWTLTKFWSGCALAAPHPAFAKSHPLTIPNILISPAAPELRRHSSHGIAIVYDVDFVNEGSAHIHLNVSSSLNDVRSLVNYFRHILSSSYRFNLLCLHQVADTLHITLGAVRLCMT</sequence>
<keyword evidence="2" id="KW-1185">Reference proteome</keyword>
<name>A0A1B7MYC0_9AGAM</name>
<dbReference type="InParanoid" id="A0A1B7MYC0"/>
<protein>
    <submittedName>
        <fullName evidence="1">Uncharacterized protein</fullName>
    </submittedName>
</protein>
<organism evidence="1 2">
    <name type="scientific">Rhizopogon vinicolor AM-OR11-026</name>
    <dbReference type="NCBI Taxonomy" id="1314800"/>
    <lineage>
        <taxon>Eukaryota</taxon>
        <taxon>Fungi</taxon>
        <taxon>Dikarya</taxon>
        <taxon>Basidiomycota</taxon>
        <taxon>Agaricomycotina</taxon>
        <taxon>Agaricomycetes</taxon>
        <taxon>Agaricomycetidae</taxon>
        <taxon>Boletales</taxon>
        <taxon>Suillineae</taxon>
        <taxon>Rhizopogonaceae</taxon>
        <taxon>Rhizopogon</taxon>
    </lineage>
</organism>
<gene>
    <name evidence="1" type="ORF">K503DRAFT_225154</name>
</gene>
<dbReference type="Proteomes" id="UP000092154">
    <property type="component" value="Unassembled WGS sequence"/>
</dbReference>
<reference evidence="1 2" key="1">
    <citation type="submission" date="2016-06" db="EMBL/GenBank/DDBJ databases">
        <title>Comparative genomics of the ectomycorrhizal sister species Rhizopogon vinicolor and Rhizopogon vesiculosus (Basidiomycota: Boletales) reveals a divergence of the mating type B locus.</title>
        <authorList>
            <consortium name="DOE Joint Genome Institute"/>
            <person name="Mujic A.B."/>
            <person name="Kuo A."/>
            <person name="Tritt A."/>
            <person name="Lipzen A."/>
            <person name="Chen C."/>
            <person name="Johnson J."/>
            <person name="Sharma A."/>
            <person name="Barry K."/>
            <person name="Grigoriev I.V."/>
            <person name="Spatafora J.W."/>
        </authorList>
    </citation>
    <scope>NUCLEOTIDE SEQUENCE [LARGE SCALE GENOMIC DNA]</scope>
    <source>
        <strain evidence="1 2">AM-OR11-026</strain>
    </source>
</reference>
<evidence type="ECO:0000313" key="1">
    <source>
        <dbReference type="EMBL" id="OAX37592.1"/>
    </source>
</evidence>
<accession>A0A1B7MYC0</accession>
<dbReference type="AlphaFoldDB" id="A0A1B7MYC0"/>
<evidence type="ECO:0000313" key="2">
    <source>
        <dbReference type="Proteomes" id="UP000092154"/>
    </source>
</evidence>
<proteinExistence type="predicted"/>
<dbReference type="EMBL" id="KV448342">
    <property type="protein sequence ID" value="OAX37592.1"/>
    <property type="molecule type" value="Genomic_DNA"/>
</dbReference>